<keyword evidence="5" id="KW-1185">Reference proteome</keyword>
<evidence type="ECO:0000256" key="3">
    <source>
        <dbReference type="SAM" id="Phobius"/>
    </source>
</evidence>
<dbReference type="InterPro" id="IPR043130">
    <property type="entry name" value="CDP-OH_PTrfase_TM_dom"/>
</dbReference>
<comment type="caution">
    <text evidence="4">The sequence shown here is derived from an EMBL/GenBank/DDBJ whole genome shotgun (WGS) entry which is preliminary data.</text>
</comment>
<feature type="transmembrane region" description="Helical" evidence="3">
    <location>
        <begin position="104"/>
        <end position="123"/>
    </location>
</feature>
<keyword evidence="3" id="KW-0812">Transmembrane</keyword>
<gene>
    <name evidence="4" type="ORF">D6D85_02080</name>
</gene>
<keyword evidence="3" id="KW-0472">Membrane</keyword>
<dbReference type="GO" id="GO:0016020">
    <property type="term" value="C:membrane"/>
    <property type="evidence" value="ECO:0007669"/>
    <property type="project" value="InterPro"/>
</dbReference>
<dbReference type="PROSITE" id="PS00379">
    <property type="entry name" value="CDP_ALCOHOL_P_TRANSF"/>
    <property type="match status" value="1"/>
</dbReference>
<dbReference type="GO" id="GO:0008654">
    <property type="term" value="P:phospholipid biosynthetic process"/>
    <property type="evidence" value="ECO:0007669"/>
    <property type="project" value="InterPro"/>
</dbReference>
<evidence type="ECO:0008006" key="6">
    <source>
        <dbReference type="Google" id="ProtNLM"/>
    </source>
</evidence>
<evidence type="ECO:0000313" key="5">
    <source>
        <dbReference type="Proteomes" id="UP000277582"/>
    </source>
</evidence>
<comment type="similarity">
    <text evidence="2">Belongs to the CDP-alcohol phosphatidyltransferase class-I family.</text>
</comment>
<evidence type="ECO:0000313" key="4">
    <source>
        <dbReference type="EMBL" id="RSN77804.1"/>
    </source>
</evidence>
<sequence>MSSQVQRGSRDMSASSSTRRYIIPDIITLTALATSFESIISAAKLNFELSSRLFFFALFLDYLDGAVARLLNAKSPHGEMLDRFTDRVNQCIAPAILLSMRDGFIAQIPSVLLIIAGAIRISMPKGERHFNGAPTFIPALLIETPVLGGMSIPIALVIISIIMTLVPLRYPRSKETAGSGFLWDLRFLPPLIISIAPHPLVDVICTFVSILSLLILFIGPFIYRKQEAKGKEE</sequence>
<feature type="transmembrane region" description="Helical" evidence="3">
    <location>
        <begin position="203"/>
        <end position="223"/>
    </location>
</feature>
<accession>A0A429GVC3</accession>
<evidence type="ECO:0000256" key="1">
    <source>
        <dbReference type="ARBA" id="ARBA00022679"/>
    </source>
</evidence>
<feature type="transmembrane region" description="Helical" evidence="3">
    <location>
        <begin position="21"/>
        <end position="41"/>
    </location>
</feature>
<proteinExistence type="inferred from homology"/>
<dbReference type="InterPro" id="IPR000462">
    <property type="entry name" value="CDP-OH_P_trans"/>
</dbReference>
<dbReference type="Pfam" id="PF01066">
    <property type="entry name" value="CDP-OH_P_transf"/>
    <property type="match status" value="1"/>
</dbReference>
<protein>
    <recommendedName>
        <fullName evidence="6">CDP-alcohol phosphatidyltransferase family protein</fullName>
    </recommendedName>
</protein>
<feature type="transmembrane region" description="Helical" evidence="3">
    <location>
        <begin position="146"/>
        <end position="168"/>
    </location>
</feature>
<dbReference type="Proteomes" id="UP000277582">
    <property type="component" value="Unassembled WGS sequence"/>
</dbReference>
<dbReference type="GO" id="GO:0016780">
    <property type="term" value="F:phosphotransferase activity, for other substituted phosphate groups"/>
    <property type="evidence" value="ECO:0007669"/>
    <property type="project" value="InterPro"/>
</dbReference>
<keyword evidence="3" id="KW-1133">Transmembrane helix</keyword>
<name>A0A429GVC3_9CREN</name>
<organism evidence="4 5">
    <name type="scientific">Candidatus Methanodesulfokora washburnensis</name>
    <dbReference type="NCBI Taxonomy" id="2478471"/>
    <lineage>
        <taxon>Archaea</taxon>
        <taxon>Thermoproteota</taxon>
        <taxon>Candidatus Korarchaeia</taxon>
        <taxon>Candidatus Korarchaeia incertae sedis</taxon>
        <taxon>Candidatus Methanodesulfokora</taxon>
    </lineage>
</organism>
<dbReference type="AlphaFoldDB" id="A0A429GVC3"/>
<keyword evidence="1 2" id="KW-0808">Transferase</keyword>
<dbReference type="InterPro" id="IPR048254">
    <property type="entry name" value="CDP_ALCOHOL_P_TRANSF_CS"/>
</dbReference>
<dbReference type="Gene3D" id="1.20.120.1760">
    <property type="match status" value="1"/>
</dbReference>
<reference evidence="4 5" key="1">
    <citation type="submission" date="2018-10" db="EMBL/GenBank/DDBJ databases">
        <title>Co-occurring genomic capacity for anaerobic methane metabolism and dissimilatory sulfite reduction discovered in the Korarchaeota.</title>
        <authorList>
            <person name="Mckay L.J."/>
            <person name="Dlakic M."/>
            <person name="Fields M.W."/>
            <person name="Delmont T.O."/>
            <person name="Eren A.M."/>
            <person name="Jay Z.J."/>
            <person name="Klingelsmith K.B."/>
            <person name="Rusch D.B."/>
            <person name="Inskeep W.P."/>
        </authorList>
    </citation>
    <scope>NUCLEOTIDE SEQUENCE [LARGE SCALE GENOMIC DNA]</scope>
    <source>
        <strain evidence="4 5">MDKW</strain>
    </source>
</reference>
<evidence type="ECO:0000256" key="2">
    <source>
        <dbReference type="RuleBase" id="RU003750"/>
    </source>
</evidence>
<dbReference type="EMBL" id="RCOS01000027">
    <property type="protein sequence ID" value="RSN77804.1"/>
    <property type="molecule type" value="Genomic_DNA"/>
</dbReference>